<feature type="transmembrane region" description="Helical" evidence="3">
    <location>
        <begin position="198"/>
        <end position="224"/>
    </location>
</feature>
<gene>
    <name evidence="4" type="ORF">Vafri_14147</name>
</gene>
<keyword evidence="5" id="KW-1185">Reference proteome</keyword>
<comment type="caution">
    <text evidence="4">The sequence shown here is derived from an EMBL/GenBank/DDBJ whole genome shotgun (WGS) entry which is preliminary data.</text>
</comment>
<feature type="compositionally biased region" description="Pro residues" evidence="2">
    <location>
        <begin position="91"/>
        <end position="151"/>
    </location>
</feature>
<evidence type="ECO:0000313" key="4">
    <source>
        <dbReference type="EMBL" id="GIL59493.1"/>
    </source>
</evidence>
<evidence type="ECO:0000313" key="5">
    <source>
        <dbReference type="Proteomes" id="UP000747399"/>
    </source>
</evidence>
<feature type="compositionally biased region" description="Pro residues" evidence="2">
    <location>
        <begin position="244"/>
        <end position="253"/>
    </location>
</feature>
<evidence type="ECO:0000256" key="2">
    <source>
        <dbReference type="SAM" id="MobiDB-lite"/>
    </source>
</evidence>
<feature type="compositionally biased region" description="Polar residues" evidence="2">
    <location>
        <begin position="423"/>
        <end position="435"/>
    </location>
</feature>
<feature type="region of interest" description="Disordered" evidence="2">
    <location>
        <begin position="85"/>
        <end position="191"/>
    </location>
</feature>
<comment type="subcellular location">
    <subcellularLocation>
        <location evidence="1">Cytoplasm</location>
        <location evidence="1">Cytoskeleton</location>
        <location evidence="1">Cilium axoneme</location>
    </subcellularLocation>
</comment>
<organism evidence="4 5">
    <name type="scientific">Volvox africanus</name>
    <dbReference type="NCBI Taxonomy" id="51714"/>
    <lineage>
        <taxon>Eukaryota</taxon>
        <taxon>Viridiplantae</taxon>
        <taxon>Chlorophyta</taxon>
        <taxon>core chlorophytes</taxon>
        <taxon>Chlorophyceae</taxon>
        <taxon>CS clade</taxon>
        <taxon>Chlamydomonadales</taxon>
        <taxon>Volvocaceae</taxon>
        <taxon>Volvox</taxon>
    </lineage>
</organism>
<feature type="region of interest" description="Disordered" evidence="2">
    <location>
        <begin position="341"/>
        <end position="446"/>
    </location>
</feature>
<dbReference type="Proteomes" id="UP000747399">
    <property type="component" value="Unassembled WGS sequence"/>
</dbReference>
<evidence type="ECO:0000256" key="1">
    <source>
        <dbReference type="ARBA" id="ARBA00004430"/>
    </source>
</evidence>
<dbReference type="PANTHER" id="PTHR48007:SF4">
    <property type="entry name" value="LEUCINE-RICH REPEAT RECEPTOR-LIKE PROTEIN KINASE PXC1"/>
    <property type="match status" value="1"/>
</dbReference>
<keyword evidence="3" id="KW-1133">Transmembrane helix</keyword>
<feature type="compositionally biased region" description="Low complexity" evidence="2">
    <location>
        <begin position="374"/>
        <end position="388"/>
    </location>
</feature>
<protein>
    <submittedName>
        <fullName evidence="4">Uncharacterized protein</fullName>
    </submittedName>
</protein>
<feature type="compositionally biased region" description="Low complexity" evidence="2">
    <location>
        <begin position="275"/>
        <end position="298"/>
    </location>
</feature>
<keyword evidence="3" id="KW-0472">Membrane</keyword>
<dbReference type="GO" id="GO:0005930">
    <property type="term" value="C:axoneme"/>
    <property type="evidence" value="ECO:0007669"/>
    <property type="project" value="UniProtKB-SubCell"/>
</dbReference>
<evidence type="ECO:0000256" key="3">
    <source>
        <dbReference type="SAM" id="Phobius"/>
    </source>
</evidence>
<name>A0A8J4BD56_9CHLO</name>
<dbReference type="Pfam" id="PF00560">
    <property type="entry name" value="LRR_1"/>
    <property type="match status" value="2"/>
</dbReference>
<dbReference type="InterPro" id="IPR046959">
    <property type="entry name" value="PRK1-6/SRF4-like"/>
</dbReference>
<accession>A0A8J4BD56</accession>
<dbReference type="AlphaFoldDB" id="A0A8J4BD56"/>
<dbReference type="PANTHER" id="PTHR48007">
    <property type="entry name" value="LEUCINE-RICH REPEAT RECEPTOR-LIKE PROTEIN KINASE PXC1"/>
    <property type="match status" value="1"/>
</dbReference>
<feature type="region of interest" description="Disordered" evidence="2">
    <location>
        <begin position="231"/>
        <end position="303"/>
    </location>
</feature>
<feature type="compositionally biased region" description="Polar residues" evidence="2">
    <location>
        <begin position="176"/>
        <end position="191"/>
    </location>
</feature>
<sequence>VTQALPVSGPGLAVLQLYDNQLTGSLPASWSNLVSLTQLLLNGNRLQGPIPPSWAFGMTALNTLSVGGNVSGVCGSNPGGVLWPKNQTDFPPLPPCSSAGPYPPPLSPPPAPSPRALQPSPPLPPLRPLAQQPPAPLPPPAAPPLPPPLVSPAPSQSSPSPPQGMDVSPAYPPTAATPQVPGTAQGADRSTSSSFKPWWIAVIVASILSALLLLLLIVAVLRLWRRRRQRQRQRSQSYALGPAEIPPSSPPQLPRGVAGAAAPSYPASPLPAPPVSSRLSRAPSAAPLAAAPPEAAPSGLDRPSMYAQYNNPVFAGNEHAGGVANWQDVMSALYLVEQEGYDPTSPATPLQPLQPAPSSPGPLQHSQPVGMSTPPAALAAPAFPNYLPRRQGSDPSPDAGGGAVRAGGPPRSMPARMAPGGPSASSQNPTATRTKSLPAPYRPGRT</sequence>
<dbReference type="Gene3D" id="3.80.10.10">
    <property type="entry name" value="Ribonuclease Inhibitor"/>
    <property type="match status" value="1"/>
</dbReference>
<dbReference type="InterPro" id="IPR032675">
    <property type="entry name" value="LRR_dom_sf"/>
</dbReference>
<dbReference type="SUPFAM" id="SSF52058">
    <property type="entry name" value="L domain-like"/>
    <property type="match status" value="1"/>
</dbReference>
<proteinExistence type="predicted"/>
<keyword evidence="3" id="KW-0812">Transmembrane</keyword>
<dbReference type="EMBL" id="BNCO01000035">
    <property type="protein sequence ID" value="GIL59493.1"/>
    <property type="molecule type" value="Genomic_DNA"/>
</dbReference>
<feature type="non-terminal residue" evidence="4">
    <location>
        <position position="446"/>
    </location>
</feature>
<dbReference type="InterPro" id="IPR001611">
    <property type="entry name" value="Leu-rich_rpt"/>
</dbReference>
<reference evidence="4" key="1">
    <citation type="journal article" date="2021" name="Proc. Natl. Acad. Sci. U.S.A.">
        <title>Three genomes in the algal genus Volvox reveal the fate of a haploid sex-determining region after a transition to homothallism.</title>
        <authorList>
            <person name="Yamamoto K."/>
            <person name="Hamaji T."/>
            <person name="Kawai-Toyooka H."/>
            <person name="Matsuzaki R."/>
            <person name="Takahashi F."/>
            <person name="Nishimura Y."/>
            <person name="Kawachi M."/>
            <person name="Noguchi H."/>
            <person name="Minakuchi Y."/>
            <person name="Umen J.G."/>
            <person name="Toyoda A."/>
            <person name="Nozaki H."/>
        </authorList>
    </citation>
    <scope>NUCLEOTIDE SEQUENCE</scope>
    <source>
        <strain evidence="4">NIES-3780</strain>
    </source>
</reference>